<keyword evidence="1" id="KW-1133">Transmembrane helix</keyword>
<dbReference type="EMBL" id="ML737696">
    <property type="protein sequence ID" value="KAE8362693.1"/>
    <property type="molecule type" value="Genomic_DNA"/>
</dbReference>
<accession>A0A5N6ZZK5</accession>
<dbReference type="GO" id="GO:0016757">
    <property type="term" value="F:glycosyltransferase activity"/>
    <property type="evidence" value="ECO:0007669"/>
    <property type="project" value="InterPro"/>
</dbReference>
<dbReference type="OrthoDB" id="2016523at2759"/>
<evidence type="ECO:0000256" key="1">
    <source>
        <dbReference type="SAM" id="Phobius"/>
    </source>
</evidence>
<evidence type="ECO:0000313" key="2">
    <source>
        <dbReference type="EMBL" id="KAE8362693.1"/>
    </source>
</evidence>
<feature type="transmembrane region" description="Helical" evidence="1">
    <location>
        <begin position="122"/>
        <end position="140"/>
    </location>
</feature>
<dbReference type="PANTHER" id="PTHR31410">
    <property type="entry name" value="TRANSMEMBRANE PROTEIN 246"/>
    <property type="match status" value="1"/>
</dbReference>
<keyword evidence="1" id="KW-0472">Membrane</keyword>
<proteinExistence type="predicted"/>
<dbReference type="RefSeq" id="XP_031925774.1">
    <property type="nucleotide sequence ID" value="XM_032074081.1"/>
</dbReference>
<sequence length="239" mass="27925">MVLYLSIYKPRPLYALNACYNTETPYIGIFEDDIIFADGWFAKALQGLFNIEDRSGLNTHGHGWIYLRLFYIETALSWSEDDFWYRHMNMLFFIMVTMSFGVLMIIRSLWGSSRRYLDVRAIVVICVVTVPAFTGLAFRIGKYSLFPMQSVVEMEKYGCCTQAMVFPRDQEYTDQKKLHRYALAPPQVQYAGIHSSRDNLEINTRSTWAFWFEENEAGALSQEHTRLLESNSMVWFNEA</sequence>
<dbReference type="GO" id="GO:0000139">
    <property type="term" value="C:Golgi membrane"/>
    <property type="evidence" value="ECO:0007669"/>
    <property type="project" value="InterPro"/>
</dbReference>
<dbReference type="InterPro" id="IPR029675">
    <property type="entry name" value="PGAP4"/>
</dbReference>
<evidence type="ECO:0000313" key="3">
    <source>
        <dbReference type="Proteomes" id="UP000326268"/>
    </source>
</evidence>
<gene>
    <name evidence="2" type="ORF">BDV27DRAFT_166010</name>
</gene>
<dbReference type="GeneID" id="43658527"/>
<name>A0A5N6ZZK5_9EURO</name>
<keyword evidence="3" id="KW-1185">Reference proteome</keyword>
<keyword evidence="1" id="KW-0812">Transmembrane</keyword>
<dbReference type="Proteomes" id="UP000326268">
    <property type="component" value="Unassembled WGS sequence"/>
</dbReference>
<reference evidence="2 3" key="1">
    <citation type="submission" date="2019-04" db="EMBL/GenBank/DDBJ databases">
        <title>Friends and foes A comparative genomics studyof 23 Aspergillus species from section Flavi.</title>
        <authorList>
            <consortium name="DOE Joint Genome Institute"/>
            <person name="Kjaerbolling I."/>
            <person name="Vesth T."/>
            <person name="Frisvad J.C."/>
            <person name="Nybo J.L."/>
            <person name="Theobald S."/>
            <person name="Kildgaard S."/>
            <person name="Isbrandt T."/>
            <person name="Kuo A."/>
            <person name="Sato A."/>
            <person name="Lyhne E.K."/>
            <person name="Kogle M.E."/>
            <person name="Wiebenga A."/>
            <person name="Kun R.S."/>
            <person name="Lubbers R.J."/>
            <person name="Makela M.R."/>
            <person name="Barry K."/>
            <person name="Chovatia M."/>
            <person name="Clum A."/>
            <person name="Daum C."/>
            <person name="Haridas S."/>
            <person name="He G."/>
            <person name="LaButti K."/>
            <person name="Lipzen A."/>
            <person name="Mondo S."/>
            <person name="Riley R."/>
            <person name="Salamov A."/>
            <person name="Simmons B.A."/>
            <person name="Magnuson J.K."/>
            <person name="Henrissat B."/>
            <person name="Mortensen U.H."/>
            <person name="Larsen T.O."/>
            <person name="Devries R.P."/>
            <person name="Grigoriev I.V."/>
            <person name="Machida M."/>
            <person name="Baker S.E."/>
            <person name="Andersen M.R."/>
        </authorList>
    </citation>
    <scope>NUCLEOTIDE SEQUENCE [LARGE SCALE GENOMIC DNA]</scope>
    <source>
        <strain evidence="2 3">CBS 763.97</strain>
    </source>
</reference>
<feature type="transmembrane region" description="Helical" evidence="1">
    <location>
        <begin position="90"/>
        <end position="110"/>
    </location>
</feature>
<dbReference type="GO" id="GO:0006506">
    <property type="term" value="P:GPI anchor biosynthetic process"/>
    <property type="evidence" value="ECO:0007669"/>
    <property type="project" value="InterPro"/>
</dbReference>
<dbReference type="PANTHER" id="PTHR31410:SF1">
    <property type="entry name" value="POST-GPI ATTACHMENT TO PROTEINS FACTOR 4"/>
    <property type="match status" value="1"/>
</dbReference>
<organism evidence="2 3">
    <name type="scientific">Aspergillus caelatus</name>
    <dbReference type="NCBI Taxonomy" id="61420"/>
    <lineage>
        <taxon>Eukaryota</taxon>
        <taxon>Fungi</taxon>
        <taxon>Dikarya</taxon>
        <taxon>Ascomycota</taxon>
        <taxon>Pezizomycotina</taxon>
        <taxon>Eurotiomycetes</taxon>
        <taxon>Eurotiomycetidae</taxon>
        <taxon>Eurotiales</taxon>
        <taxon>Aspergillaceae</taxon>
        <taxon>Aspergillus</taxon>
        <taxon>Aspergillus subgen. Circumdati</taxon>
    </lineage>
</organism>
<protein>
    <submittedName>
        <fullName evidence="2">Uncharacterized protein</fullName>
    </submittedName>
</protein>
<dbReference type="AlphaFoldDB" id="A0A5N6ZZK5"/>